<evidence type="ECO:0000256" key="1">
    <source>
        <dbReference type="SAM" id="MobiDB-lite"/>
    </source>
</evidence>
<name>A0AAV3P1S8_LITER</name>
<evidence type="ECO:0000313" key="2">
    <source>
        <dbReference type="EMBL" id="GAA0145545.1"/>
    </source>
</evidence>
<feature type="compositionally biased region" description="Polar residues" evidence="1">
    <location>
        <begin position="243"/>
        <end position="263"/>
    </location>
</feature>
<dbReference type="AlphaFoldDB" id="A0AAV3P1S8"/>
<evidence type="ECO:0000313" key="3">
    <source>
        <dbReference type="Proteomes" id="UP001454036"/>
    </source>
</evidence>
<accession>A0AAV3P1S8</accession>
<keyword evidence="3" id="KW-1185">Reference proteome</keyword>
<feature type="compositionally biased region" description="Polar residues" evidence="1">
    <location>
        <begin position="210"/>
        <end position="223"/>
    </location>
</feature>
<reference evidence="2 3" key="1">
    <citation type="submission" date="2024-01" db="EMBL/GenBank/DDBJ databases">
        <title>The complete chloroplast genome sequence of Lithospermum erythrorhizon: insights into the phylogenetic relationship among Boraginaceae species and the maternal lineages of purple gromwells.</title>
        <authorList>
            <person name="Okada T."/>
            <person name="Watanabe K."/>
        </authorList>
    </citation>
    <scope>NUCLEOTIDE SEQUENCE [LARGE SCALE GENOMIC DNA]</scope>
</reference>
<comment type="caution">
    <text evidence="2">The sequence shown here is derived from an EMBL/GenBank/DDBJ whole genome shotgun (WGS) entry which is preliminary data.</text>
</comment>
<dbReference type="SUPFAM" id="SSF50249">
    <property type="entry name" value="Nucleic acid-binding proteins"/>
    <property type="match status" value="1"/>
</dbReference>
<protein>
    <recommendedName>
        <fullName evidence="4">Replication factor A C-terminal domain-containing protein</fullName>
    </recommendedName>
</protein>
<organism evidence="2 3">
    <name type="scientific">Lithospermum erythrorhizon</name>
    <name type="common">Purple gromwell</name>
    <name type="synonym">Lithospermum officinale var. erythrorhizon</name>
    <dbReference type="NCBI Taxonomy" id="34254"/>
    <lineage>
        <taxon>Eukaryota</taxon>
        <taxon>Viridiplantae</taxon>
        <taxon>Streptophyta</taxon>
        <taxon>Embryophyta</taxon>
        <taxon>Tracheophyta</taxon>
        <taxon>Spermatophyta</taxon>
        <taxon>Magnoliopsida</taxon>
        <taxon>eudicotyledons</taxon>
        <taxon>Gunneridae</taxon>
        <taxon>Pentapetalae</taxon>
        <taxon>asterids</taxon>
        <taxon>lamiids</taxon>
        <taxon>Boraginales</taxon>
        <taxon>Boraginaceae</taxon>
        <taxon>Boraginoideae</taxon>
        <taxon>Lithospermeae</taxon>
        <taxon>Lithospermum</taxon>
    </lineage>
</organism>
<dbReference type="Proteomes" id="UP001454036">
    <property type="component" value="Unassembled WGS sequence"/>
</dbReference>
<proteinExistence type="predicted"/>
<sequence>MENALMLIPQIRTDTRRWTARITITEEIPAMTCSTGSDLKLKRYVFTDAEGNQIAASIFGDLINVGDYWIRGLLQIYDLDQRLYYIGCGNCFSKIDIDLGISYDCHFCEKKVISCMRPIVIMSITNNSGSLEAVAVGKVAERIMQTTPERISELAKMGETYNLSSVRSDFENKMFLMLLHQSAGKKAGIRRRPLLEAYYNETSDEKGKSTDNTLSPLKRQMNQMEIDRESISKRQLTMMPSHETPQNEDSAVIQNPETGTQSN</sequence>
<feature type="region of interest" description="Disordered" evidence="1">
    <location>
        <begin position="202"/>
        <end position="263"/>
    </location>
</feature>
<dbReference type="InterPro" id="IPR012340">
    <property type="entry name" value="NA-bd_OB-fold"/>
</dbReference>
<gene>
    <name evidence="2" type="ORF">LIER_05718</name>
</gene>
<dbReference type="EMBL" id="BAABME010000798">
    <property type="protein sequence ID" value="GAA0145545.1"/>
    <property type="molecule type" value="Genomic_DNA"/>
</dbReference>
<evidence type="ECO:0008006" key="4">
    <source>
        <dbReference type="Google" id="ProtNLM"/>
    </source>
</evidence>
<dbReference type="Gene3D" id="2.40.50.140">
    <property type="entry name" value="Nucleic acid-binding proteins"/>
    <property type="match status" value="1"/>
</dbReference>